<keyword evidence="8" id="KW-1185">Reference proteome</keyword>
<dbReference type="EMBL" id="MU853339">
    <property type="protein sequence ID" value="KAK4113599.1"/>
    <property type="molecule type" value="Genomic_DNA"/>
</dbReference>
<name>A0AAN6TFP8_9PEZI</name>
<feature type="compositionally biased region" description="Basic and acidic residues" evidence="5">
    <location>
        <begin position="1340"/>
        <end position="1365"/>
    </location>
</feature>
<feature type="region of interest" description="Disordered" evidence="5">
    <location>
        <begin position="1101"/>
        <end position="1120"/>
    </location>
</feature>
<gene>
    <name evidence="7" type="ORF">N656DRAFT_778400</name>
</gene>
<proteinExistence type="predicted"/>
<evidence type="ECO:0000313" key="7">
    <source>
        <dbReference type="EMBL" id="KAK4113599.1"/>
    </source>
</evidence>
<feature type="compositionally biased region" description="Pro residues" evidence="5">
    <location>
        <begin position="990"/>
        <end position="999"/>
    </location>
</feature>
<feature type="compositionally biased region" description="Low complexity" evidence="5">
    <location>
        <begin position="173"/>
        <end position="191"/>
    </location>
</feature>
<feature type="compositionally biased region" description="Polar residues" evidence="5">
    <location>
        <begin position="105"/>
        <end position="119"/>
    </location>
</feature>
<evidence type="ECO:0000256" key="2">
    <source>
        <dbReference type="ARBA" id="ARBA00022771"/>
    </source>
</evidence>
<dbReference type="GeneID" id="89939126"/>
<feature type="compositionally biased region" description="Basic and acidic residues" evidence="5">
    <location>
        <begin position="605"/>
        <end position="616"/>
    </location>
</feature>
<feature type="region of interest" description="Disordered" evidence="5">
    <location>
        <begin position="172"/>
        <end position="191"/>
    </location>
</feature>
<evidence type="ECO:0000256" key="5">
    <source>
        <dbReference type="SAM" id="MobiDB-lite"/>
    </source>
</evidence>
<feature type="region of interest" description="Disordered" evidence="5">
    <location>
        <begin position="196"/>
        <end position="221"/>
    </location>
</feature>
<dbReference type="GO" id="GO:0008270">
    <property type="term" value="F:zinc ion binding"/>
    <property type="evidence" value="ECO:0007669"/>
    <property type="project" value="UniProtKB-KW"/>
</dbReference>
<reference evidence="7" key="2">
    <citation type="submission" date="2023-05" db="EMBL/GenBank/DDBJ databases">
        <authorList>
            <consortium name="Lawrence Berkeley National Laboratory"/>
            <person name="Steindorff A."/>
            <person name="Hensen N."/>
            <person name="Bonometti L."/>
            <person name="Westerberg I."/>
            <person name="Brannstrom I.O."/>
            <person name="Guillou S."/>
            <person name="Cros-Aarteil S."/>
            <person name="Calhoun S."/>
            <person name="Haridas S."/>
            <person name="Kuo A."/>
            <person name="Mondo S."/>
            <person name="Pangilinan J."/>
            <person name="Riley R."/>
            <person name="Labutti K."/>
            <person name="Andreopoulos B."/>
            <person name="Lipzen A."/>
            <person name="Chen C."/>
            <person name="Yanf M."/>
            <person name="Daum C."/>
            <person name="Ng V."/>
            <person name="Clum A."/>
            <person name="Ohm R."/>
            <person name="Martin F."/>
            <person name="Silar P."/>
            <person name="Natvig D."/>
            <person name="Lalanne C."/>
            <person name="Gautier V."/>
            <person name="Ament-Velasquez S.L."/>
            <person name="Kruys A."/>
            <person name="Hutchinson M.I."/>
            <person name="Powell A.J."/>
            <person name="Barry K."/>
            <person name="Miller A.N."/>
            <person name="Grigoriev I.V."/>
            <person name="Debuchy R."/>
            <person name="Gladieux P."/>
            <person name="Thoren M.H."/>
            <person name="Johannesson H."/>
        </authorList>
    </citation>
    <scope>NUCLEOTIDE SEQUENCE</scope>
    <source>
        <strain evidence="7">CBS 508.74</strain>
    </source>
</reference>
<organism evidence="7 8">
    <name type="scientific">Canariomyces notabilis</name>
    <dbReference type="NCBI Taxonomy" id="2074819"/>
    <lineage>
        <taxon>Eukaryota</taxon>
        <taxon>Fungi</taxon>
        <taxon>Dikarya</taxon>
        <taxon>Ascomycota</taxon>
        <taxon>Pezizomycotina</taxon>
        <taxon>Sordariomycetes</taxon>
        <taxon>Sordariomycetidae</taxon>
        <taxon>Sordariales</taxon>
        <taxon>Chaetomiaceae</taxon>
        <taxon>Canariomyces</taxon>
    </lineage>
</organism>
<dbReference type="Proteomes" id="UP001302812">
    <property type="component" value="Unassembled WGS sequence"/>
</dbReference>
<feature type="compositionally biased region" description="Basic and acidic residues" evidence="5">
    <location>
        <begin position="876"/>
        <end position="886"/>
    </location>
</feature>
<feature type="compositionally biased region" description="Low complexity" evidence="5">
    <location>
        <begin position="617"/>
        <end position="639"/>
    </location>
</feature>
<feature type="region of interest" description="Disordered" evidence="5">
    <location>
        <begin position="97"/>
        <end position="119"/>
    </location>
</feature>
<evidence type="ECO:0000256" key="1">
    <source>
        <dbReference type="ARBA" id="ARBA00022723"/>
    </source>
</evidence>
<feature type="compositionally biased region" description="Basic and acidic residues" evidence="5">
    <location>
        <begin position="898"/>
        <end position="914"/>
    </location>
</feature>
<keyword evidence="1 4" id="KW-0479">Metal-binding</keyword>
<dbReference type="PROSITE" id="PS50103">
    <property type="entry name" value="ZF_C3H1"/>
    <property type="match status" value="1"/>
</dbReference>
<feature type="region of interest" description="Disordered" evidence="5">
    <location>
        <begin position="571"/>
        <end position="861"/>
    </location>
</feature>
<evidence type="ECO:0000313" key="8">
    <source>
        <dbReference type="Proteomes" id="UP001302812"/>
    </source>
</evidence>
<dbReference type="InterPro" id="IPR000571">
    <property type="entry name" value="Znf_CCCH"/>
</dbReference>
<evidence type="ECO:0000256" key="3">
    <source>
        <dbReference type="ARBA" id="ARBA00022833"/>
    </source>
</evidence>
<feature type="region of interest" description="Disordered" evidence="5">
    <location>
        <begin position="876"/>
        <end position="923"/>
    </location>
</feature>
<feature type="region of interest" description="Disordered" evidence="5">
    <location>
        <begin position="984"/>
        <end position="1009"/>
    </location>
</feature>
<protein>
    <recommendedName>
        <fullName evidence="6">C3H1-type domain-containing protein</fullName>
    </recommendedName>
</protein>
<dbReference type="SUPFAM" id="SSF90229">
    <property type="entry name" value="CCCH zinc finger"/>
    <property type="match status" value="1"/>
</dbReference>
<feature type="zinc finger region" description="C3H1-type" evidence="4">
    <location>
        <begin position="1376"/>
        <end position="1401"/>
    </location>
</feature>
<evidence type="ECO:0000256" key="4">
    <source>
        <dbReference type="PROSITE-ProRule" id="PRU00723"/>
    </source>
</evidence>
<comment type="caution">
    <text evidence="7">The sequence shown here is derived from an EMBL/GenBank/DDBJ whole genome shotgun (WGS) entry which is preliminary data.</text>
</comment>
<feature type="compositionally biased region" description="Basic and acidic residues" evidence="5">
    <location>
        <begin position="1110"/>
        <end position="1120"/>
    </location>
</feature>
<keyword evidence="3 4" id="KW-0862">Zinc</keyword>
<sequence>MDQGHGDGWDPSNFADGTWSNEYGGAFEQTDGLYRPFAFYDSGDVWSGHAEASPAPYGYDQSFGNVMVNGAASTPDGYHQGSVAQWQGQAQPAFAPPALSASTSVDTPPSFFSGSGSEASMPTYQAELHQQGQMNTPQIHAQFAAALNGQPQHTRVTAAQTPGVISDSIHVGAQQPAQQPTQQPAQRVQVLQQSERPFQHSTAQTFTSQSDYQSQAAPSNNAVADLKRSVAPDSQNTPVVAKKAKVDAPEGANTYSAPGSPLAVLPPRPDASTIHEDTSLMAEARGRNGATWGGVPNLAVGPAPVQLQHSTPTKRYVTLATKGGRDPLFPMLWRGWTPAECLGNHADAYRKATSLLDLQRANVRLDIEMERANAKIPADWQKKLPETQFNTGAPNSDNGGVVKPVEPILSGIEAVETLRLHPAHLANSDLVTSACAKFAKKLLEAADPLFEALKSIPKGDGSSATAELGSLRDKLVHVINEVLKSVPSSLLADVGQINRFPVRLRNLLIRLINAGEVNSPVVKAIFHLYTRFTKVKSEQLEAWGMGKIRDKVNSQGDDEAKALIAQVYETAERNSGEGGSSNSDTPSTAENASSKKRATQAGAPPKREISERETKKTAPAKPATATTNGKKFPTTTSTTAMASDSEPKKVAGKPAAKVAPASTGTKRSREDDAAAGELPSSKKPANDTLTPASTFANSVKSTSAATKISSTKSPAATQLSSSTKSSTGGTPTTAQTKPRSGLLLPGKARPISKPTPKSDPAKLEPPKTGAKPDSPPKTQPTKSAVPGSTKASKPKPAESTKEMAPSAFSALMAEIDNGEKANKPEPSAKAATPAQQPPPAAEAIETPEQRERRLRKEQRRALNLRVTFKSGEGLTEIKEFTRHPEEIAEQQGHMARNVKTDGRIKNSEESEMMKKLHSNKGVKAEDVNDKWTWKGPKTIDFAKRIPQEKREQTYDTRGGLKTFETEEQKLIKERESTELMAVYHTKADIPPNPRSPPYEPSLSGSGDPRLEIRLSPGTPEYPEMMQRTDECTRYGTYYASRAAQQRLETKARLNYASYHGAAARQPDAPVQDARTWYDPATASRRDQQTYELLTSDRVKNWKDPNPYDAARPKTEQHDKPMDPKLQMALNSIEAVVQSMQHDRQNEVAQAAAARAAQPILPEVAQPAVIPTTQPAQAAAPDYSAAWAQYYAAQQQHQQSWYGQQIPYAAYLQQPAGTHSTQPANNQIASILAALQTQQPAPTQAQYPAVDANQVQTLLAALANGNQAQAAAPTQADPQNQYLLEIMKLASAAQNQGQAQSGQGAHGIQYYGQTQAYPPAHQEHPGYGRLNQDNYGSGSRDPNRGYRRNDRGGGARRYNGEKEDDVPEHLRGINRALIGTKQCAFWARGQCAKGDKCTFRHD</sequence>
<keyword evidence="2 4" id="KW-0863">Zinc-finger</keyword>
<evidence type="ECO:0000259" key="6">
    <source>
        <dbReference type="PROSITE" id="PS50103"/>
    </source>
</evidence>
<dbReference type="RefSeq" id="XP_064671169.1">
    <property type="nucleotide sequence ID" value="XM_064815001.1"/>
</dbReference>
<feature type="compositionally biased region" description="Polar residues" evidence="5">
    <location>
        <begin position="687"/>
        <end position="697"/>
    </location>
</feature>
<reference evidence="7" key="1">
    <citation type="journal article" date="2023" name="Mol. Phylogenet. Evol.">
        <title>Genome-scale phylogeny and comparative genomics of the fungal order Sordariales.</title>
        <authorList>
            <person name="Hensen N."/>
            <person name="Bonometti L."/>
            <person name="Westerberg I."/>
            <person name="Brannstrom I.O."/>
            <person name="Guillou S."/>
            <person name="Cros-Aarteil S."/>
            <person name="Calhoun S."/>
            <person name="Haridas S."/>
            <person name="Kuo A."/>
            <person name="Mondo S."/>
            <person name="Pangilinan J."/>
            <person name="Riley R."/>
            <person name="LaButti K."/>
            <person name="Andreopoulos B."/>
            <person name="Lipzen A."/>
            <person name="Chen C."/>
            <person name="Yan M."/>
            <person name="Daum C."/>
            <person name="Ng V."/>
            <person name="Clum A."/>
            <person name="Steindorff A."/>
            <person name="Ohm R.A."/>
            <person name="Martin F."/>
            <person name="Silar P."/>
            <person name="Natvig D.O."/>
            <person name="Lalanne C."/>
            <person name="Gautier V."/>
            <person name="Ament-Velasquez S.L."/>
            <person name="Kruys A."/>
            <person name="Hutchinson M.I."/>
            <person name="Powell A.J."/>
            <person name="Barry K."/>
            <person name="Miller A.N."/>
            <person name="Grigoriev I.V."/>
            <person name="Debuchy R."/>
            <person name="Gladieux P."/>
            <person name="Hiltunen Thoren M."/>
            <person name="Johannesson H."/>
        </authorList>
    </citation>
    <scope>NUCLEOTIDE SEQUENCE</scope>
    <source>
        <strain evidence="7">CBS 508.74</strain>
    </source>
</reference>
<feature type="compositionally biased region" description="Low complexity" evidence="5">
    <location>
        <begin position="652"/>
        <end position="661"/>
    </location>
</feature>
<accession>A0AAN6TFP8</accession>
<feature type="region of interest" description="Disordered" evidence="5">
    <location>
        <begin position="1316"/>
        <end position="1365"/>
    </location>
</feature>
<feature type="domain" description="C3H1-type" evidence="6">
    <location>
        <begin position="1376"/>
        <end position="1401"/>
    </location>
</feature>
<feature type="compositionally biased region" description="Low complexity" evidence="5">
    <location>
        <begin position="698"/>
        <end position="733"/>
    </location>
</feature>
<dbReference type="InterPro" id="IPR036855">
    <property type="entry name" value="Znf_CCCH_sf"/>
</dbReference>